<organism evidence="7 8">
    <name type="scientific">Anthostomella pinea</name>
    <dbReference type="NCBI Taxonomy" id="933095"/>
    <lineage>
        <taxon>Eukaryota</taxon>
        <taxon>Fungi</taxon>
        <taxon>Dikarya</taxon>
        <taxon>Ascomycota</taxon>
        <taxon>Pezizomycotina</taxon>
        <taxon>Sordariomycetes</taxon>
        <taxon>Xylariomycetidae</taxon>
        <taxon>Xylariales</taxon>
        <taxon>Xylariaceae</taxon>
        <taxon>Anthostomella</taxon>
    </lineage>
</organism>
<reference evidence="7" key="1">
    <citation type="submission" date="2023-10" db="EMBL/GenBank/DDBJ databases">
        <authorList>
            <person name="Hackl T."/>
        </authorList>
    </citation>
    <scope>NUCLEOTIDE SEQUENCE</scope>
</reference>
<dbReference type="AlphaFoldDB" id="A0AAI8VLU6"/>
<dbReference type="PANTHER" id="PTHR48208">
    <property type="entry name" value="CENTROMERE PROTEIN I"/>
    <property type="match status" value="1"/>
</dbReference>
<evidence type="ECO:0000256" key="6">
    <source>
        <dbReference type="ARBA" id="ARBA00023328"/>
    </source>
</evidence>
<dbReference type="GO" id="GO:0000939">
    <property type="term" value="C:inner kinetochore"/>
    <property type="evidence" value="ECO:0007669"/>
    <property type="project" value="TreeGrafter"/>
</dbReference>
<protein>
    <submittedName>
        <fullName evidence="7">Uu.00g084960.m01.CDS01</fullName>
    </submittedName>
</protein>
<dbReference type="GO" id="GO:0034080">
    <property type="term" value="P:CENP-A containing chromatin assembly"/>
    <property type="evidence" value="ECO:0007669"/>
    <property type="project" value="TreeGrafter"/>
</dbReference>
<dbReference type="GO" id="GO:0000070">
    <property type="term" value="P:mitotic sister chromatid segregation"/>
    <property type="evidence" value="ECO:0007669"/>
    <property type="project" value="TreeGrafter"/>
</dbReference>
<dbReference type="Proteomes" id="UP001295740">
    <property type="component" value="Unassembled WGS sequence"/>
</dbReference>
<comment type="caution">
    <text evidence="7">The sequence shown here is derived from an EMBL/GenBank/DDBJ whole genome shotgun (WGS) entry which is preliminary data.</text>
</comment>
<evidence type="ECO:0000256" key="4">
    <source>
        <dbReference type="ARBA" id="ARBA00022454"/>
    </source>
</evidence>
<dbReference type="InterPro" id="IPR012485">
    <property type="entry name" value="CENP-I"/>
</dbReference>
<evidence type="ECO:0000256" key="2">
    <source>
        <dbReference type="ARBA" id="ARBA00004584"/>
    </source>
</evidence>
<keyword evidence="6" id="KW-0137">Centromere</keyword>
<comment type="similarity">
    <text evidence="3">Belongs to the CENP-I/CTF3 family.</text>
</comment>
<dbReference type="GO" id="GO:0005634">
    <property type="term" value="C:nucleus"/>
    <property type="evidence" value="ECO:0007669"/>
    <property type="project" value="UniProtKB-SubCell"/>
</dbReference>
<evidence type="ECO:0000313" key="7">
    <source>
        <dbReference type="EMBL" id="CAJ2507310.1"/>
    </source>
</evidence>
<dbReference type="CDD" id="cd22647">
    <property type="entry name" value="CTF3_NTD_HEAT"/>
    <property type="match status" value="1"/>
</dbReference>
<gene>
    <name evidence="7" type="ORF">KHLLAP_LOCUS7778</name>
</gene>
<dbReference type="EMBL" id="CAUWAG010000010">
    <property type="protein sequence ID" value="CAJ2507310.1"/>
    <property type="molecule type" value="Genomic_DNA"/>
</dbReference>
<name>A0AAI8VLU6_9PEZI</name>
<evidence type="ECO:0000256" key="3">
    <source>
        <dbReference type="ARBA" id="ARBA00005470"/>
    </source>
</evidence>
<evidence type="ECO:0000313" key="8">
    <source>
        <dbReference type="Proteomes" id="UP001295740"/>
    </source>
</evidence>
<dbReference type="PANTHER" id="PTHR48208:SF2">
    <property type="entry name" value="CENTROMERE PROTEIN I"/>
    <property type="match status" value="1"/>
</dbReference>
<accession>A0AAI8VLU6</accession>
<keyword evidence="5" id="KW-0539">Nucleus</keyword>
<evidence type="ECO:0000256" key="5">
    <source>
        <dbReference type="ARBA" id="ARBA00023242"/>
    </source>
</evidence>
<dbReference type="Pfam" id="PF07778">
    <property type="entry name" value="CENP-I"/>
    <property type="match status" value="1"/>
</dbReference>
<proteinExistence type="inferred from homology"/>
<comment type="subcellular location">
    <subcellularLocation>
        <location evidence="2">Chromosome</location>
        <location evidence="2">Centromere</location>
    </subcellularLocation>
    <subcellularLocation>
        <location evidence="1">Nucleus</location>
    </subcellularLocation>
</comment>
<keyword evidence="8" id="KW-1185">Reference proteome</keyword>
<keyword evidence="4" id="KW-0158">Chromosome</keyword>
<sequence>MSSQQDDGHSEGSPGLQEHLSEVVQASKLTAKQRGSSVKPAVEALTSLSYDQGLLPADLNELIDLITTPSFLDQASLASIVRSLYPATTVGDEIVIKAVGCLGHGQLKPSLTIQGALLKWLIMIHHIMEKQDVLSQMYSVLFNLLDTAAIRPQLCHLLALITRRRHVRPHRIQTLLSLSRQTGNDPTLTGLLRVYKDYYPEIIVGEATRGKASAFKHPDPRWRERLDEIQQAHAQRATSRSERPLDSFRVARHRQNGKKGNLIPEVHTSHATEQSVTLEEIENVDGLVKKLETIELPNQLIAVLGDPLLQKVMLLRPQAEAQQRASNWLNSYAHDLMSGDAVNLVDILEALKAYVSATKTIPPVFFPFFNDYMKIWGGRDGKDLVLDILTYTPLLDFQELYSGIFKSLETSILDNTAKSQIDLLRFYTGLLQRWTIYLASLEDDASVPHSSSTIAALSTHVNDLCLTVLQTAPGIATHSEVLNFYEQAVIISSDPTLPMHTRIIIPPPPLVYILLFSGSAATVSRLCAVLAKYKDSLKEATKVPNADYPPEYVNKFNGFLMDIANCFWRSRAFNSKDQNAHGCLMPGPQVDHLSSYINSLNMGVSLESLFSLSYSPVLGLFAISCFRELEDAELERGSGELDTRHAGPVTRTSLRALAKKGGLRLDWDDYRLYVLDHLEENGLGGIKEILSKTMKTIMRRNSAQQE</sequence>
<evidence type="ECO:0000256" key="1">
    <source>
        <dbReference type="ARBA" id="ARBA00004123"/>
    </source>
</evidence>